<evidence type="ECO:0000256" key="3">
    <source>
        <dbReference type="ARBA" id="ARBA00009466"/>
    </source>
</evidence>
<dbReference type="Gene3D" id="1.25.10.10">
    <property type="entry name" value="Leucine-rich Repeat Variant"/>
    <property type="match status" value="1"/>
</dbReference>
<dbReference type="GO" id="GO:0006611">
    <property type="term" value="P:protein export from nucleus"/>
    <property type="evidence" value="ECO:0007669"/>
    <property type="project" value="TreeGrafter"/>
</dbReference>
<keyword evidence="9" id="KW-1185">Reference proteome</keyword>
<dbReference type="Proteomes" id="UP000249390">
    <property type="component" value="Unassembled WGS sequence"/>
</dbReference>
<dbReference type="GO" id="GO:0005049">
    <property type="term" value="F:nuclear export signal receptor activity"/>
    <property type="evidence" value="ECO:0007669"/>
    <property type="project" value="InterPro"/>
</dbReference>
<keyword evidence="4" id="KW-0813">Transport</keyword>
<evidence type="ECO:0000256" key="7">
    <source>
        <dbReference type="ARBA" id="ARBA00023242"/>
    </source>
</evidence>
<evidence type="ECO:0000256" key="4">
    <source>
        <dbReference type="ARBA" id="ARBA00022448"/>
    </source>
</evidence>
<evidence type="ECO:0008006" key="10">
    <source>
        <dbReference type="Google" id="ProtNLM"/>
    </source>
</evidence>
<evidence type="ECO:0000313" key="9">
    <source>
        <dbReference type="Proteomes" id="UP000249390"/>
    </source>
</evidence>
<dbReference type="InterPro" id="IPR044189">
    <property type="entry name" value="XPO4/7-like"/>
</dbReference>
<dbReference type="PANTHER" id="PTHR12596">
    <property type="entry name" value="EXPORTIN 4,7-RELATED"/>
    <property type="match status" value="1"/>
</dbReference>
<comment type="caution">
    <text evidence="8">The sequence shown here is derived from an EMBL/GenBank/DDBJ whole genome shotgun (WGS) entry which is preliminary data.</text>
</comment>
<dbReference type="EMBL" id="NQVE01000005">
    <property type="protein sequence ID" value="RAL54825.1"/>
    <property type="molecule type" value="Genomic_DNA"/>
</dbReference>
<accession>A0A328E9U1</accession>
<dbReference type="GO" id="GO:0005643">
    <property type="term" value="C:nuclear pore"/>
    <property type="evidence" value="ECO:0007669"/>
    <property type="project" value="TreeGrafter"/>
</dbReference>
<evidence type="ECO:0000256" key="6">
    <source>
        <dbReference type="ARBA" id="ARBA00022927"/>
    </source>
</evidence>
<dbReference type="GO" id="GO:0005737">
    <property type="term" value="C:cytoplasm"/>
    <property type="evidence" value="ECO:0007669"/>
    <property type="project" value="UniProtKB-SubCell"/>
</dbReference>
<sequence length="1100" mass="123059">MPRKGKEIYARQGKKICTQKSASARVSFLGSDSRVALVSDSSSGKGRKSVDLENFQYNEFLFFHKACCIPGLFYIWTLKVFQSFGSSIVAIKSPLEGFFLAFSSLCGGNANRATQPSLDVFCELSPGQIHSAGKEKIVIKGCNNAERMDGSTRLGFRPLNLEDYGLLRTTLKFNTRARIQRELLNSSAIKIFISAETKCGSLPSSSRRQSRPTERLVFTKSSDAMDLDQLQSTMRTFELACTSVQKVYGDPAAEAIISSLSQSIRPYRVCQFILEHSQVAMAQFQAAGALRDAAIREWVFLEDDDKRHLISFCLCFVFKYASSSEGYVISKVASVAAQLMKRGWLEFVAAVREAFFSEVKLAVIGSHGLGAQFAGIHFLESLVSEFSPSTSTAMGLPREYHKQCKKLLELEYLMMFYCWAQDAAIGVSGRIVESHSAVPEVKVCTMALRFMHQILNWDFQNKSMMGNGAKQVMDLPVEVKRATNTSRLTECNLVQLGPSWRAVLISSGHVTWLLNLYSSLRHKFSCEGYWLDCPLAVSARKLIVQFCSLSGSLFPSDDGQTQRHQLMQLLCGIIDWVDPPGFVSKAIKEGKSESELLDGCRVLLSIATVTSPNVFDQLLRSIRPYGTLSLLSALMCEAITDQMENCTEEETWSWVARDILLDSWTTLLMPLDCIDSKALLPPEGITAAANLFTLIAESELKVAFATAFNDDNESSYFHASIAAMDERLSTYGLIARAAADISVPLLIRLFSECCTRLHQGRGSSDPTQTLEELYSLLLITGHVLADEGEGETPLVPKAIQTQFSHIMETEKHPVVILSGSIIKFAEQCLDPELRASFFSPRLVEAVIWFLRRWSSTYLMPSEEYKEGKSSNDFVDGRFKEVQSQKALLDFCGDHNQGKAVLNIIVRISITSLISYPGEKNLQALTCFELLHGLVRRKSVCTHLITLDSWRDLANSFANEKTLFSLYGSYQRSLAQTLVRSATGLRDLEMSYQYVKYLTNHMTDYLVELSGRNDLKDVAQQPDIILLVSCLLERLRGVAIATEPRTQKAIYEIGLSAMNPVLRLVEVYKFEVLYDFLMNQFNVQKSFACSICLHIVIEFQW</sequence>
<evidence type="ECO:0000256" key="5">
    <source>
        <dbReference type="ARBA" id="ARBA00022490"/>
    </source>
</evidence>
<evidence type="ECO:0000313" key="8">
    <source>
        <dbReference type="EMBL" id="RAL54825.1"/>
    </source>
</evidence>
<organism evidence="8 9">
    <name type="scientific">Cuscuta australis</name>
    <dbReference type="NCBI Taxonomy" id="267555"/>
    <lineage>
        <taxon>Eukaryota</taxon>
        <taxon>Viridiplantae</taxon>
        <taxon>Streptophyta</taxon>
        <taxon>Embryophyta</taxon>
        <taxon>Tracheophyta</taxon>
        <taxon>Spermatophyta</taxon>
        <taxon>Magnoliopsida</taxon>
        <taxon>eudicotyledons</taxon>
        <taxon>Gunneridae</taxon>
        <taxon>Pentapetalae</taxon>
        <taxon>asterids</taxon>
        <taxon>lamiids</taxon>
        <taxon>Solanales</taxon>
        <taxon>Convolvulaceae</taxon>
        <taxon>Cuscuteae</taxon>
        <taxon>Cuscuta</taxon>
        <taxon>Cuscuta subgen. Grammica</taxon>
        <taxon>Cuscuta sect. Cleistogrammica</taxon>
    </lineage>
</organism>
<gene>
    <name evidence="8" type="ORF">DM860_013521</name>
</gene>
<keyword evidence="5" id="KW-0963">Cytoplasm</keyword>
<name>A0A328E9U1_9ASTE</name>
<proteinExistence type="inferred from homology"/>
<comment type="similarity">
    <text evidence="3">Belongs to the exportin family.</text>
</comment>
<dbReference type="InterPro" id="IPR011989">
    <property type="entry name" value="ARM-like"/>
</dbReference>
<keyword evidence="7" id="KW-0539">Nucleus</keyword>
<evidence type="ECO:0000256" key="2">
    <source>
        <dbReference type="ARBA" id="ARBA00004496"/>
    </source>
</evidence>
<protein>
    <recommendedName>
        <fullName evidence="10">Exportin-1/Importin-beta-like domain-containing protein</fullName>
    </recommendedName>
</protein>
<dbReference type="AlphaFoldDB" id="A0A328E9U1"/>
<keyword evidence="6" id="KW-0653">Protein transport</keyword>
<evidence type="ECO:0000256" key="1">
    <source>
        <dbReference type="ARBA" id="ARBA00004123"/>
    </source>
</evidence>
<reference evidence="8 9" key="1">
    <citation type="submission" date="2018-06" db="EMBL/GenBank/DDBJ databases">
        <title>The Genome of Cuscuta australis (Dodder) Provides Insight into the Evolution of Plant Parasitism.</title>
        <authorList>
            <person name="Liu H."/>
        </authorList>
    </citation>
    <scope>NUCLEOTIDE SEQUENCE [LARGE SCALE GENOMIC DNA]</scope>
    <source>
        <strain evidence="9">cv. Yunnan</strain>
        <tissue evidence="8">Vines</tissue>
    </source>
</reference>
<comment type="subcellular location">
    <subcellularLocation>
        <location evidence="2">Cytoplasm</location>
    </subcellularLocation>
    <subcellularLocation>
        <location evidence="1">Nucleus</location>
    </subcellularLocation>
</comment>
<dbReference type="PANTHER" id="PTHR12596:SF1">
    <property type="entry name" value="EXPORTIN-4"/>
    <property type="match status" value="1"/>
</dbReference>